<dbReference type="InterPro" id="IPR038732">
    <property type="entry name" value="HpyO/CreE_NAD-binding"/>
</dbReference>
<dbReference type="PANTHER" id="PTHR40254">
    <property type="entry name" value="BLR0577 PROTEIN"/>
    <property type="match status" value="1"/>
</dbReference>
<evidence type="ECO:0000256" key="1">
    <source>
        <dbReference type="SAM" id="MobiDB-lite"/>
    </source>
</evidence>
<dbReference type="InterPro" id="IPR052189">
    <property type="entry name" value="L-asp_N-monooxygenase_NS-form"/>
</dbReference>
<feature type="region of interest" description="Disordered" evidence="1">
    <location>
        <begin position="225"/>
        <end position="247"/>
    </location>
</feature>
<dbReference type="SUPFAM" id="SSF51905">
    <property type="entry name" value="FAD/NAD(P)-binding domain"/>
    <property type="match status" value="2"/>
</dbReference>
<dbReference type="PATRIC" id="fig|983917.3.peg.3019"/>
<dbReference type="Pfam" id="PF13454">
    <property type="entry name" value="NAD_binding_9"/>
    <property type="match status" value="1"/>
</dbReference>
<proteinExistence type="predicted"/>
<organism evidence="3 4">
    <name type="scientific">Rubrivivax gelatinosus (strain NBRC 100245 / IL144)</name>
    <dbReference type="NCBI Taxonomy" id="983917"/>
    <lineage>
        <taxon>Bacteria</taxon>
        <taxon>Pseudomonadati</taxon>
        <taxon>Pseudomonadota</taxon>
        <taxon>Betaproteobacteria</taxon>
        <taxon>Burkholderiales</taxon>
        <taxon>Sphaerotilaceae</taxon>
        <taxon>Rubrivivax</taxon>
    </lineage>
</organism>
<dbReference type="PANTHER" id="PTHR40254:SF1">
    <property type="entry name" value="BLR0577 PROTEIN"/>
    <property type="match status" value="1"/>
</dbReference>
<dbReference type="Proteomes" id="UP000007883">
    <property type="component" value="Chromosome"/>
</dbReference>
<name>I0HTU6_RUBGI</name>
<gene>
    <name evidence="3" type="ordered locus">RGE_30940</name>
</gene>
<reference evidence="3 4" key="1">
    <citation type="journal article" date="2012" name="J. Bacteriol.">
        <title>Complete genome sequence of phototrophic betaproteobacterium Rubrivivax gelatinosus IL144.</title>
        <authorList>
            <person name="Nagashima S."/>
            <person name="Kamimura A."/>
            <person name="Shimizu T."/>
            <person name="Nakamura-isaki S."/>
            <person name="Aono E."/>
            <person name="Sakamoto K."/>
            <person name="Ichikawa N."/>
            <person name="Nakazawa H."/>
            <person name="Sekine M."/>
            <person name="Yamazaki S."/>
            <person name="Fujita N."/>
            <person name="Shimada K."/>
            <person name="Hanada S."/>
            <person name="Nagashima K.V.P."/>
        </authorList>
    </citation>
    <scope>NUCLEOTIDE SEQUENCE [LARGE SCALE GENOMIC DNA]</scope>
    <source>
        <strain evidence="4">NBRC 100245 / IL144</strain>
    </source>
</reference>
<dbReference type="PRINTS" id="PR00368">
    <property type="entry name" value="FADPNR"/>
</dbReference>
<evidence type="ECO:0000313" key="4">
    <source>
        <dbReference type="Proteomes" id="UP000007883"/>
    </source>
</evidence>
<feature type="domain" description="FAD-dependent urate hydroxylase HpyO/Asp monooxygenase CreE-like FAD/NAD(P)-binding" evidence="2">
    <location>
        <begin position="5"/>
        <end position="152"/>
    </location>
</feature>
<accession>I0HTU6</accession>
<evidence type="ECO:0000259" key="2">
    <source>
        <dbReference type="Pfam" id="PF13454"/>
    </source>
</evidence>
<dbReference type="InterPro" id="IPR036188">
    <property type="entry name" value="FAD/NAD-bd_sf"/>
</dbReference>
<dbReference type="KEGG" id="rge:RGE_30940"/>
<evidence type="ECO:0000313" key="3">
    <source>
        <dbReference type="EMBL" id="BAL96433.1"/>
    </source>
</evidence>
<dbReference type="Gene3D" id="3.50.50.60">
    <property type="entry name" value="FAD/NAD(P)-binding domain"/>
    <property type="match status" value="1"/>
</dbReference>
<protein>
    <recommendedName>
        <fullName evidence="2">FAD-dependent urate hydroxylase HpyO/Asp monooxygenase CreE-like FAD/NAD(P)-binding domain-containing protein</fullName>
    </recommendedName>
</protein>
<feature type="compositionally biased region" description="Basic and acidic residues" evidence="1">
    <location>
        <begin position="226"/>
        <end position="235"/>
    </location>
</feature>
<dbReference type="RefSeq" id="WP_014429294.1">
    <property type="nucleotide sequence ID" value="NC_017075.1"/>
</dbReference>
<dbReference type="AlphaFoldDB" id="I0HTU6"/>
<dbReference type="STRING" id="983917.RGE_30940"/>
<dbReference type="eggNOG" id="COG4529">
    <property type="taxonomic scope" value="Bacteria"/>
</dbReference>
<sequence length="467" mass="50124">MRVGVVGAGFSGTAVAVHLLAGLPAGSRVDLFERDARCGRGLAYGTSCPSHWLNVPAGGLALDPQQPEGFVLWLQQRFPGFAGGDFVPRMLLGQYLADELAAAEAAGRSRGVSLQRHRCEVLDLERDDEGYRVCGPGAPATTLDRLVLATGHLPPRPPVWPGADWQQPGFVADPGAAGWLDTVEREAELLVLGSGLSAVDVVLALQDRGHRGAITLLSRRGQWPQAHRDLADRPDPGASPAPLPDWSGLNRVRPMMRTLRQAAAEAAARGCDWRDVMARLRPEIPAAWQRLGERERRQFLRHVQPWWDSHRHRVAPGIAARLAALRASGLLHSAAGRLRQTEHRADGRIELLWDARGGGPARMTVDRVINCTGTSTDLRGGGSPLLARLHAKGWLQADPLGLGLQIDADLSVPGQAGLFYIGPMLKARDWEAIAIPELRVHALRLAGALAGAVPAVTPTRSSPAACC</sequence>
<dbReference type="EMBL" id="AP012320">
    <property type="protein sequence ID" value="BAL96433.1"/>
    <property type="molecule type" value="Genomic_DNA"/>
</dbReference>
<keyword evidence="4" id="KW-1185">Reference proteome</keyword>
<dbReference type="HOGENOM" id="CLU_020215_2_0_4"/>